<evidence type="ECO:0000259" key="1">
    <source>
        <dbReference type="Pfam" id="PF18942"/>
    </source>
</evidence>
<sequence>MKQNKQIKTIQVSGCPSSNKTYKKAIMKTLKFNKFLLLILGLVVLNSCVEDDDFDTPNTDIVEPVLDGDVIPISSVAGGLGQIHGGGIDYNNNEDFLFFNFDDSGIVQYMEGYVVSSDEAGNYFEEIILQDNPENPTVGIRVLIDVNPLFGRYDIGRKVYVKLNGLYAGISNGVLSLGTLDGNFIGKISAAAENEVIIRSAEITTMVPMLLEFSEFSNDKTNLLIELQDVQFNRNQATGPNPLSYASEPFDQFDGERILESCTSSSAVIFSTSTFADFKGLTLPFGRGSMTAILSKDFFGEVFNIVISTPEDINFDTQDRCDPDFLECTGASGGGTAFFEEDFENFGTYESEGWDNINISGTDTDWFISSFSGNFYSQISAFNSDNDDADVWLVTPPINMDNTTGEELSFDIQSNFDNGTNLSVWISTDYTGDPTTATWSILDVTIPVGPASTFGNFESVGPVNISCVDGTAVIGFFYEGSDPSATTRYHLDNVVVTGN</sequence>
<dbReference type="EMBL" id="NGJN01000001">
    <property type="protein sequence ID" value="OZV70983.1"/>
    <property type="molecule type" value="Genomic_DNA"/>
</dbReference>
<organism evidence="2 3">
    <name type="scientific">Winogradskyella aurantia</name>
    <dbReference type="NCBI Taxonomy" id="1915063"/>
    <lineage>
        <taxon>Bacteria</taxon>
        <taxon>Pseudomonadati</taxon>
        <taxon>Bacteroidota</taxon>
        <taxon>Flavobacteriia</taxon>
        <taxon>Flavobacteriales</taxon>
        <taxon>Flavobacteriaceae</taxon>
        <taxon>Winogradskyella</taxon>
    </lineage>
</organism>
<dbReference type="AlphaFoldDB" id="A0A265V087"/>
<evidence type="ECO:0000313" key="2">
    <source>
        <dbReference type="EMBL" id="OZV70983.1"/>
    </source>
</evidence>
<comment type="caution">
    <text evidence="2">The sequence shown here is derived from an EMBL/GenBank/DDBJ whole genome shotgun (WGS) entry which is preliminary data.</text>
</comment>
<name>A0A265V087_9FLAO</name>
<protein>
    <recommendedName>
        <fullName evidence="1">DUF5689 domain-containing protein</fullName>
    </recommendedName>
</protein>
<feature type="domain" description="DUF5689" evidence="1">
    <location>
        <begin position="109"/>
        <end position="313"/>
    </location>
</feature>
<keyword evidence="3" id="KW-1185">Reference proteome</keyword>
<dbReference type="Gene3D" id="2.60.120.200">
    <property type="match status" value="1"/>
</dbReference>
<proteinExistence type="predicted"/>
<dbReference type="Proteomes" id="UP000216840">
    <property type="component" value="Unassembled WGS sequence"/>
</dbReference>
<accession>A0A265V087</accession>
<evidence type="ECO:0000313" key="3">
    <source>
        <dbReference type="Proteomes" id="UP000216840"/>
    </source>
</evidence>
<gene>
    <name evidence="2" type="ORF">CA834_02385</name>
</gene>
<dbReference type="Pfam" id="PF18942">
    <property type="entry name" value="DUF5689"/>
    <property type="match status" value="1"/>
</dbReference>
<reference evidence="2 3" key="1">
    <citation type="submission" date="2017-05" db="EMBL/GenBank/DDBJ databases">
        <title>The draft genome sequence of Idiomarina salinarum WNB302.</title>
        <authorList>
            <person name="Sun Y."/>
            <person name="Chen B."/>
            <person name="Du Z."/>
        </authorList>
    </citation>
    <scope>NUCLEOTIDE SEQUENCE [LARGE SCALE GENOMIC DNA]</scope>
    <source>
        <strain evidence="2 3">WNB302</strain>
    </source>
</reference>
<dbReference type="NCBIfam" id="NF038128">
    <property type="entry name" value="choice_anch_J"/>
    <property type="match status" value="1"/>
</dbReference>
<dbReference type="InterPro" id="IPR043744">
    <property type="entry name" value="DUF5689"/>
</dbReference>